<protein>
    <recommendedName>
        <fullName evidence="4">Tektin</fullName>
    </recommendedName>
</protein>
<keyword evidence="4" id="KW-0969">Cilium</keyword>
<gene>
    <name evidence="6" type="primary">TEKT4</name>
    <name evidence="6" type="synonym">tekt4</name>
</gene>
<dbReference type="GO" id="GO:0060271">
    <property type="term" value="P:cilium assembly"/>
    <property type="evidence" value="ECO:0007669"/>
    <property type="project" value="UniProtKB-UniRule"/>
</dbReference>
<name>A0A8C4TC26_ERPCA</name>
<dbReference type="AlphaFoldDB" id="A0A8C4TC26"/>
<dbReference type="Ensembl" id="ENSECRT00000030851.1">
    <property type="protein sequence ID" value="ENSECRP00000030208.1"/>
    <property type="gene ID" value="ENSECRG00000020490.1"/>
</dbReference>
<dbReference type="PANTHER" id="PTHR19960:SF12">
    <property type="entry name" value="TEKTIN-4"/>
    <property type="match status" value="1"/>
</dbReference>
<evidence type="ECO:0000313" key="6">
    <source>
        <dbReference type="Ensembl" id="ENSECRP00000030208.1"/>
    </source>
</evidence>
<dbReference type="GO" id="GO:0060294">
    <property type="term" value="P:cilium movement involved in cell motility"/>
    <property type="evidence" value="ECO:0007669"/>
    <property type="project" value="UniProtKB-UniRule"/>
</dbReference>
<proteinExistence type="inferred from homology"/>
<keyword evidence="7" id="KW-1185">Reference proteome</keyword>
<reference evidence="6" key="1">
    <citation type="submission" date="2025-08" db="UniProtKB">
        <authorList>
            <consortium name="Ensembl"/>
        </authorList>
    </citation>
    <scope>IDENTIFICATION</scope>
</reference>
<comment type="similarity">
    <text evidence="1 4">Belongs to the tektin family.</text>
</comment>
<evidence type="ECO:0000313" key="7">
    <source>
        <dbReference type="Proteomes" id="UP000694620"/>
    </source>
</evidence>
<dbReference type="GO" id="GO:0005634">
    <property type="term" value="C:nucleus"/>
    <property type="evidence" value="ECO:0007669"/>
    <property type="project" value="TreeGrafter"/>
</dbReference>
<reference evidence="6" key="2">
    <citation type="submission" date="2025-09" db="UniProtKB">
        <authorList>
            <consortium name="Ensembl"/>
        </authorList>
    </citation>
    <scope>IDENTIFICATION</scope>
</reference>
<dbReference type="Pfam" id="PF03148">
    <property type="entry name" value="Tektin"/>
    <property type="match status" value="1"/>
</dbReference>
<dbReference type="GeneID" id="114643061"/>
<keyword evidence="2" id="KW-0963">Cytoplasm</keyword>
<feature type="coiled-coil region" evidence="5">
    <location>
        <begin position="381"/>
        <end position="415"/>
    </location>
</feature>
<keyword evidence="3 5" id="KW-0175">Coiled coil</keyword>
<keyword evidence="4" id="KW-0282">Flagellum</keyword>
<evidence type="ECO:0000256" key="1">
    <source>
        <dbReference type="ARBA" id="ARBA00007209"/>
    </source>
</evidence>
<dbReference type="Proteomes" id="UP000694620">
    <property type="component" value="Unassembled WGS sequence"/>
</dbReference>
<dbReference type="GO" id="GO:0036126">
    <property type="term" value="C:sperm flagellum"/>
    <property type="evidence" value="ECO:0007669"/>
    <property type="project" value="TreeGrafter"/>
</dbReference>
<dbReference type="GO" id="GO:0015630">
    <property type="term" value="C:microtubule cytoskeleton"/>
    <property type="evidence" value="ECO:0007669"/>
    <property type="project" value="UniProtKB-UniRule"/>
</dbReference>
<dbReference type="GeneTree" id="ENSGT00950000182894"/>
<evidence type="ECO:0000256" key="2">
    <source>
        <dbReference type="ARBA" id="ARBA00022490"/>
    </source>
</evidence>
<evidence type="ECO:0000256" key="5">
    <source>
        <dbReference type="SAM" id="Coils"/>
    </source>
</evidence>
<evidence type="ECO:0000256" key="3">
    <source>
        <dbReference type="ARBA" id="ARBA00023054"/>
    </source>
</evidence>
<organism evidence="6 7">
    <name type="scientific">Erpetoichthys calabaricus</name>
    <name type="common">Rope fish</name>
    <name type="synonym">Calamoichthys calabaricus</name>
    <dbReference type="NCBI Taxonomy" id="27687"/>
    <lineage>
        <taxon>Eukaryota</taxon>
        <taxon>Metazoa</taxon>
        <taxon>Chordata</taxon>
        <taxon>Craniata</taxon>
        <taxon>Vertebrata</taxon>
        <taxon>Euteleostomi</taxon>
        <taxon>Actinopterygii</taxon>
        <taxon>Polypteriformes</taxon>
        <taxon>Polypteridae</taxon>
        <taxon>Erpetoichthys</taxon>
    </lineage>
</organism>
<dbReference type="RefSeq" id="XP_028647597.1">
    <property type="nucleotide sequence ID" value="XM_028791764.2"/>
</dbReference>
<dbReference type="InterPro" id="IPR048256">
    <property type="entry name" value="Tektin-like"/>
</dbReference>
<keyword evidence="4" id="KW-0966">Cell projection</keyword>
<sequence length="446" mass="50803">MSAPVLASRPILDTRAVSQGLLRPAEPEVALNTGLYSSAGQATAGYRSAKYTTNEWHQGNYSSYFAALTDLENAEVLRRESKKLTSETRASTQTAQANATRMLGERLQELHAWKSELQRLIEALTAETDLLLAQKRRLESALNATETPQLIATDNLQCRERRVGSDLVKDDVEVELLKELDLIHSVQELLKRTLAQAVSQVRANRAIKSTLEMDWSDKYEAYSIDDKCGRHNSKCTETQRHPSSVKFQDSLSTPETWNKFTEDNIKLGENEQMVSANLRALIDKVLQDTAEDLRAQCADVDKAFAKRCEEMSDAKFRLEHHLNQILEQISAQEKNIVELQQAIRDKEAPLKVAETRLYRRSFRPNMELCRDPVQFRLVSEVGEITESIESLQKKLEEAKQSLSSMEDTRMALEKEIGNKKNSLFIDRDKCMTHRTRYPPVNRLLGY</sequence>
<dbReference type="PANTHER" id="PTHR19960">
    <property type="entry name" value="TEKTIN"/>
    <property type="match status" value="1"/>
</dbReference>
<comment type="subcellular location">
    <subcellularLocation>
        <location evidence="4">Cytoplasm</location>
        <location evidence="4">Cytoskeleton</location>
        <location evidence="4">Cilium axoneme</location>
    </subcellularLocation>
</comment>
<dbReference type="CTD" id="150483"/>
<dbReference type="InterPro" id="IPR000435">
    <property type="entry name" value="Tektins"/>
</dbReference>
<evidence type="ECO:0000256" key="4">
    <source>
        <dbReference type="RuleBase" id="RU367040"/>
    </source>
</evidence>
<dbReference type="PRINTS" id="PR00511">
    <property type="entry name" value="TEKTIN"/>
</dbReference>
<feature type="coiled-coil region" evidence="5">
    <location>
        <begin position="114"/>
        <end position="141"/>
    </location>
</feature>
<dbReference type="GO" id="GO:0005930">
    <property type="term" value="C:axoneme"/>
    <property type="evidence" value="ECO:0007669"/>
    <property type="project" value="UniProtKB-SubCell"/>
</dbReference>
<accession>A0A8C4TC26</accession>